<keyword evidence="4 6" id="KW-1133">Transmembrane helix</keyword>
<feature type="transmembrane region" description="Helical" evidence="6">
    <location>
        <begin position="127"/>
        <end position="155"/>
    </location>
</feature>
<feature type="transmembrane region" description="Helical" evidence="6">
    <location>
        <begin position="469"/>
        <end position="488"/>
    </location>
</feature>
<dbReference type="EMBL" id="KV441559">
    <property type="protein sequence ID" value="OAG00739.1"/>
    <property type="molecule type" value="Genomic_DNA"/>
</dbReference>
<dbReference type="AlphaFoldDB" id="A0A177C1I6"/>
<dbReference type="Proteomes" id="UP000077069">
    <property type="component" value="Unassembled WGS sequence"/>
</dbReference>
<keyword evidence="5 6" id="KW-0472">Membrane</keyword>
<keyword evidence="2" id="KW-0813">Transport</keyword>
<feature type="transmembrane region" description="Helical" evidence="6">
    <location>
        <begin position="408"/>
        <end position="429"/>
    </location>
</feature>
<dbReference type="GeneID" id="28767201"/>
<dbReference type="RefSeq" id="XP_018031104.1">
    <property type="nucleotide sequence ID" value="XM_018183715.1"/>
</dbReference>
<feature type="transmembrane region" description="Helical" evidence="6">
    <location>
        <begin position="175"/>
        <end position="191"/>
    </location>
</feature>
<evidence type="ECO:0000256" key="5">
    <source>
        <dbReference type="ARBA" id="ARBA00023136"/>
    </source>
</evidence>
<sequence length="547" mass="60777">MRSEDMQLDTMTNVGGEAMVEVPLHHDRDNAELTRLGKKPVLKRNFGFVSMLAFSCTVMVTWEGVLLSFAISFTDGGFSGSVYEYIFVWIGTLAAFSSMGELASMAPTAGGQYHWTSMLAPKFCRKIFSYFIGWHTMLGWHAIVASGCSVCAYLVRGLMILSNSSYRLNAWELLFLYWAILVLALSVNTLISRQLPNIESFILIHHMFGFFAILIPLVYFAPHGDAKAIFTSFNNGGAWPNDGTSFLIGCLGPAYSLLGADSAAHMSEEIRNAAVNVPRAMVFSILLNGTLGFGMLISALFCVGNTDLVLHSATHISFMEIFRQAVGSLSGALTMASLVTILIICANISFVATASRMTWAFSRDRGTPGWQILRRVEPRTTLPLMSIAVTMIIATIFSLIGLGSTTAFSGLGMSCLYTSYFIGNTFLLWRRLTGSIKPYSIRDKILANTPEADYLTWGPWKITEPFGTIINAFGCAYLFVVMIFSFWPTKNHPRLDNMNYSSLVYGAFTVIIVFYYFLWGKRTYTGPVVEIHRAEARCHSRIYRPRL</sequence>
<reference evidence="7 8" key="1">
    <citation type="submission" date="2016-05" db="EMBL/GenBank/DDBJ databases">
        <title>Comparative analysis of secretome profiles of manganese(II)-oxidizing ascomycete fungi.</title>
        <authorList>
            <consortium name="DOE Joint Genome Institute"/>
            <person name="Zeiner C.A."/>
            <person name="Purvine S.O."/>
            <person name="Zink E.M."/>
            <person name="Wu S."/>
            <person name="Pasa-Tolic L."/>
            <person name="Chaput D.L."/>
            <person name="Haridas S."/>
            <person name="Grigoriev I.V."/>
            <person name="Santelli C.M."/>
            <person name="Hansel C.M."/>
        </authorList>
    </citation>
    <scope>NUCLEOTIDE SEQUENCE [LARGE SCALE GENOMIC DNA]</scope>
    <source>
        <strain evidence="7 8">AP3s5-JAC2a</strain>
    </source>
</reference>
<feature type="transmembrane region" description="Helical" evidence="6">
    <location>
        <begin position="203"/>
        <end position="223"/>
    </location>
</feature>
<keyword evidence="8" id="KW-1185">Reference proteome</keyword>
<feature type="transmembrane region" description="Helical" evidence="6">
    <location>
        <begin position="500"/>
        <end position="518"/>
    </location>
</feature>
<comment type="subcellular location">
    <subcellularLocation>
        <location evidence="1">Membrane</location>
        <topology evidence="1">Multi-pass membrane protein</topology>
    </subcellularLocation>
</comment>
<dbReference type="InParanoid" id="A0A177C1I6"/>
<dbReference type="PANTHER" id="PTHR45649:SF1">
    <property type="entry name" value="TRANSPORTER, PUTATIVE (EUROFUNG)-RELATED"/>
    <property type="match status" value="1"/>
</dbReference>
<evidence type="ECO:0000313" key="8">
    <source>
        <dbReference type="Proteomes" id="UP000077069"/>
    </source>
</evidence>
<dbReference type="STRING" id="1460663.A0A177C1I6"/>
<gene>
    <name evidence="7" type="ORF">CC84DRAFT_1231104</name>
</gene>
<evidence type="ECO:0000256" key="4">
    <source>
        <dbReference type="ARBA" id="ARBA00022989"/>
    </source>
</evidence>
<dbReference type="PIRSF" id="PIRSF006060">
    <property type="entry name" value="AA_transporter"/>
    <property type="match status" value="1"/>
</dbReference>
<feature type="transmembrane region" description="Helical" evidence="6">
    <location>
        <begin position="46"/>
        <end position="73"/>
    </location>
</feature>
<dbReference type="PANTHER" id="PTHR45649">
    <property type="entry name" value="AMINO-ACID PERMEASE BAT1"/>
    <property type="match status" value="1"/>
</dbReference>
<feature type="transmembrane region" description="Helical" evidence="6">
    <location>
        <begin position="280"/>
        <end position="301"/>
    </location>
</feature>
<protein>
    <submittedName>
        <fullName evidence="7">Amino acid transporter-like protein</fullName>
    </submittedName>
</protein>
<feature type="transmembrane region" description="Helical" evidence="6">
    <location>
        <begin position="85"/>
        <end position="106"/>
    </location>
</feature>
<dbReference type="InterPro" id="IPR002293">
    <property type="entry name" value="AA/rel_permease1"/>
</dbReference>
<evidence type="ECO:0000256" key="6">
    <source>
        <dbReference type="SAM" id="Phobius"/>
    </source>
</evidence>
<evidence type="ECO:0000256" key="2">
    <source>
        <dbReference type="ARBA" id="ARBA00022448"/>
    </source>
</evidence>
<dbReference type="GO" id="GO:0016020">
    <property type="term" value="C:membrane"/>
    <property type="evidence" value="ECO:0007669"/>
    <property type="project" value="UniProtKB-SubCell"/>
</dbReference>
<dbReference type="OrthoDB" id="3257095at2759"/>
<dbReference type="GO" id="GO:0022857">
    <property type="term" value="F:transmembrane transporter activity"/>
    <property type="evidence" value="ECO:0007669"/>
    <property type="project" value="InterPro"/>
</dbReference>
<accession>A0A177C1I6</accession>
<dbReference type="Gene3D" id="1.20.1740.10">
    <property type="entry name" value="Amino acid/polyamine transporter I"/>
    <property type="match status" value="1"/>
</dbReference>
<dbReference type="Pfam" id="PF13520">
    <property type="entry name" value="AA_permease_2"/>
    <property type="match status" value="1"/>
</dbReference>
<keyword evidence="3 6" id="KW-0812">Transmembrane</keyword>
<evidence type="ECO:0000256" key="3">
    <source>
        <dbReference type="ARBA" id="ARBA00022692"/>
    </source>
</evidence>
<feature type="transmembrane region" description="Helical" evidence="6">
    <location>
        <begin position="382"/>
        <end position="402"/>
    </location>
</feature>
<name>A0A177C1I6_9PLEO</name>
<evidence type="ECO:0000313" key="7">
    <source>
        <dbReference type="EMBL" id="OAG00739.1"/>
    </source>
</evidence>
<feature type="transmembrane region" description="Helical" evidence="6">
    <location>
        <begin position="338"/>
        <end position="361"/>
    </location>
</feature>
<evidence type="ECO:0000256" key="1">
    <source>
        <dbReference type="ARBA" id="ARBA00004141"/>
    </source>
</evidence>
<organism evidence="7 8">
    <name type="scientific">Paraphaeosphaeria sporulosa</name>
    <dbReference type="NCBI Taxonomy" id="1460663"/>
    <lineage>
        <taxon>Eukaryota</taxon>
        <taxon>Fungi</taxon>
        <taxon>Dikarya</taxon>
        <taxon>Ascomycota</taxon>
        <taxon>Pezizomycotina</taxon>
        <taxon>Dothideomycetes</taxon>
        <taxon>Pleosporomycetidae</taxon>
        <taxon>Pleosporales</taxon>
        <taxon>Massarineae</taxon>
        <taxon>Didymosphaeriaceae</taxon>
        <taxon>Paraphaeosphaeria</taxon>
    </lineage>
</organism>
<proteinExistence type="predicted"/>
<feature type="transmembrane region" description="Helical" evidence="6">
    <location>
        <begin position="243"/>
        <end position="260"/>
    </location>
</feature>